<name>A0A132MW08_9ACTN</name>
<feature type="region of interest" description="Disordered" evidence="1">
    <location>
        <begin position="1"/>
        <end position="20"/>
    </location>
</feature>
<keyword evidence="3" id="KW-1185">Reference proteome</keyword>
<dbReference type="RefSeq" id="WP_066888931.1">
    <property type="nucleotide sequence ID" value="NZ_JYIJ01000017.1"/>
</dbReference>
<evidence type="ECO:0000313" key="3">
    <source>
        <dbReference type="Proteomes" id="UP000070188"/>
    </source>
</evidence>
<evidence type="ECO:0008006" key="4">
    <source>
        <dbReference type="Google" id="ProtNLM"/>
    </source>
</evidence>
<accession>A0A132MW08</accession>
<dbReference type="SUPFAM" id="SSF48371">
    <property type="entry name" value="ARM repeat"/>
    <property type="match status" value="1"/>
</dbReference>
<dbReference type="STRING" id="1469144.LI90_3124"/>
<dbReference type="EMBL" id="LAXD01000001">
    <property type="protein sequence ID" value="KWX02085.1"/>
    <property type="molecule type" value="Genomic_DNA"/>
</dbReference>
<dbReference type="Proteomes" id="UP000070188">
    <property type="component" value="Unassembled WGS sequence"/>
</dbReference>
<gene>
    <name evidence="2" type="ORF">LI90_3124</name>
</gene>
<dbReference type="Gene3D" id="1.25.10.10">
    <property type="entry name" value="Leucine-rich Repeat Variant"/>
    <property type="match status" value="1"/>
</dbReference>
<dbReference type="AlphaFoldDB" id="A0A132MW08"/>
<dbReference type="Pfam" id="PF13646">
    <property type="entry name" value="HEAT_2"/>
    <property type="match status" value="1"/>
</dbReference>
<organism evidence="2 3">
    <name type="scientific">Carbonactinospora thermoautotrophica</name>
    <dbReference type="NCBI Taxonomy" id="1469144"/>
    <lineage>
        <taxon>Bacteria</taxon>
        <taxon>Bacillati</taxon>
        <taxon>Actinomycetota</taxon>
        <taxon>Actinomycetes</taxon>
        <taxon>Kitasatosporales</taxon>
        <taxon>Carbonactinosporaceae</taxon>
        <taxon>Carbonactinospora</taxon>
    </lineage>
</organism>
<comment type="caution">
    <text evidence="2">The sequence shown here is derived from an EMBL/GenBank/DDBJ whole genome shotgun (WGS) entry which is preliminary data.</text>
</comment>
<reference evidence="3" key="1">
    <citation type="submission" date="2015-04" db="EMBL/GenBank/DDBJ databases">
        <title>Physiological reanalysis, assessment of diazotrophy, and genome sequences of multiple isolates of Streptomyces thermoautotrophicus.</title>
        <authorList>
            <person name="MacKellar D.C."/>
            <person name="Lieber L."/>
            <person name="Norman J."/>
            <person name="Bolger A."/>
            <person name="Tobin C."/>
            <person name="Murray J.W."/>
            <person name="Chang R."/>
            <person name="Ford T."/>
            <person name="Nguyen P.Q."/>
            <person name="Woodward J."/>
            <person name="Permingeat H."/>
            <person name="Joshi N.S."/>
            <person name="Silver P.A."/>
            <person name="Usadel B."/>
            <person name="Rutherford A.W."/>
            <person name="Friesen M."/>
            <person name="Prell J."/>
        </authorList>
    </citation>
    <scope>NUCLEOTIDE SEQUENCE [LARGE SCALE GENOMIC DNA]</scope>
    <source>
        <strain evidence="3">H1</strain>
    </source>
</reference>
<evidence type="ECO:0000256" key="1">
    <source>
        <dbReference type="SAM" id="MobiDB-lite"/>
    </source>
</evidence>
<dbReference type="InterPro" id="IPR016024">
    <property type="entry name" value="ARM-type_fold"/>
</dbReference>
<dbReference type="InterPro" id="IPR011989">
    <property type="entry name" value="ARM-like"/>
</dbReference>
<sequence length="178" mass="20016">MARYAAENGWPKVEETSDDPDRGTLREVVWRIASGAELRYTVDDATGCPYVFVTASWRNLGRGFLEHAEQHLDVLSREELFASYDNATDPEERAGALLLLALGSPQEFDQEGFERISAALRDPDPVIREAAIYATSYTPSRHYRPLLEEIARRDPVGQLRRDAQDMLDAYDEAGIGEP</sequence>
<evidence type="ECO:0000313" key="2">
    <source>
        <dbReference type="EMBL" id="KWX02085.1"/>
    </source>
</evidence>
<proteinExistence type="predicted"/>
<dbReference type="OrthoDB" id="4338931at2"/>
<protein>
    <recommendedName>
        <fullName evidence="4">HEAT repeat domain-containing protein</fullName>
    </recommendedName>
</protein>
<dbReference type="PATRIC" id="fig|1469144.10.peg.3368"/>